<dbReference type="KEGG" id="rhoz:GXP67_10730"/>
<keyword evidence="4" id="KW-1185">Reference proteome</keyword>
<protein>
    <recommendedName>
        <fullName evidence="2">Copper-binding protein MbnP-like domain-containing protein</fullName>
    </recommendedName>
</protein>
<dbReference type="InterPro" id="IPR046863">
    <property type="entry name" value="MbnP-like_dom"/>
</dbReference>
<evidence type="ECO:0000313" key="3">
    <source>
        <dbReference type="EMBL" id="QHT67089.1"/>
    </source>
</evidence>
<proteinExistence type="predicted"/>
<reference evidence="3 4" key="1">
    <citation type="submission" date="2020-01" db="EMBL/GenBank/DDBJ databases">
        <authorList>
            <person name="Kim M.K."/>
        </authorList>
    </citation>
    <scope>NUCLEOTIDE SEQUENCE [LARGE SCALE GENOMIC DNA]</scope>
    <source>
        <strain evidence="3 4">172606-1</strain>
    </source>
</reference>
<dbReference type="EMBL" id="CP048222">
    <property type="protein sequence ID" value="QHT67089.1"/>
    <property type="molecule type" value="Genomic_DNA"/>
</dbReference>
<feature type="chain" id="PRO_5025482985" description="Copper-binding protein MbnP-like domain-containing protein" evidence="1">
    <location>
        <begin position="25"/>
        <end position="258"/>
    </location>
</feature>
<gene>
    <name evidence="3" type="ORF">GXP67_10730</name>
</gene>
<evidence type="ECO:0000259" key="2">
    <source>
        <dbReference type="Pfam" id="PF20243"/>
    </source>
</evidence>
<organism evidence="3 4">
    <name type="scientific">Rhodocytophaga rosea</name>
    <dbReference type="NCBI Taxonomy" id="2704465"/>
    <lineage>
        <taxon>Bacteria</taxon>
        <taxon>Pseudomonadati</taxon>
        <taxon>Bacteroidota</taxon>
        <taxon>Cytophagia</taxon>
        <taxon>Cytophagales</taxon>
        <taxon>Rhodocytophagaceae</taxon>
        <taxon>Rhodocytophaga</taxon>
    </lineage>
</organism>
<dbReference type="Proteomes" id="UP000480178">
    <property type="component" value="Chromosome"/>
</dbReference>
<feature type="signal peptide" evidence="1">
    <location>
        <begin position="1"/>
        <end position="24"/>
    </location>
</feature>
<dbReference type="AlphaFoldDB" id="A0A6C0GGP6"/>
<dbReference type="RefSeq" id="WP_162443132.1">
    <property type="nucleotide sequence ID" value="NZ_CP048222.1"/>
</dbReference>
<dbReference type="PROSITE" id="PS51257">
    <property type="entry name" value="PROKAR_LIPOPROTEIN"/>
    <property type="match status" value="1"/>
</dbReference>
<evidence type="ECO:0000313" key="4">
    <source>
        <dbReference type="Proteomes" id="UP000480178"/>
    </source>
</evidence>
<dbReference type="Pfam" id="PF20243">
    <property type="entry name" value="MbnP"/>
    <property type="match status" value="1"/>
</dbReference>
<feature type="domain" description="Copper-binding protein MbnP-like" evidence="2">
    <location>
        <begin position="33"/>
        <end position="227"/>
    </location>
</feature>
<accession>A0A6C0GGP6</accession>
<evidence type="ECO:0000256" key="1">
    <source>
        <dbReference type="SAM" id="SignalP"/>
    </source>
</evidence>
<keyword evidence="1" id="KW-0732">Signal</keyword>
<sequence length="258" mass="28690">MLRRFLSRTVFILLFLPLSFTACKKDDQQMIPGKVTLQFNPVVDGQDLVLDDQEFTNSAGNKYKVEKLKYYVSKLKLTRSDGSIVEFPDGYFLIEETSLSNRREISLENVPAGNYSSFSFAIGVDSARNFSTEMVGDLNPNNDMAWNWVSGYKFFMLEGKFTTAANATDAMVFHIGGNRSYRTIGLSTSSTGGLAAIQIKANSNTIIELNADINKLFNATTTIDLNTINAIMQPGEEADKIANNYATGMFTLKNVRLE</sequence>
<name>A0A6C0GGP6_9BACT</name>